<dbReference type="RefSeq" id="WP_378040015.1">
    <property type="nucleotide sequence ID" value="NZ_JBHLWH010000006.1"/>
</dbReference>
<evidence type="ECO:0000313" key="1">
    <source>
        <dbReference type="EMBL" id="MFC0247324.1"/>
    </source>
</evidence>
<evidence type="ECO:0000313" key="2">
    <source>
        <dbReference type="Proteomes" id="UP001589766"/>
    </source>
</evidence>
<organism evidence="1 2">
    <name type="scientific">Citricoccus parietis</name>
    <dbReference type="NCBI Taxonomy" id="592307"/>
    <lineage>
        <taxon>Bacteria</taxon>
        <taxon>Bacillati</taxon>
        <taxon>Actinomycetota</taxon>
        <taxon>Actinomycetes</taxon>
        <taxon>Micrococcales</taxon>
        <taxon>Micrococcaceae</taxon>
        <taxon>Citricoccus</taxon>
    </lineage>
</organism>
<keyword evidence="2" id="KW-1185">Reference proteome</keyword>
<proteinExistence type="predicted"/>
<accession>A0ABV6F1D8</accession>
<reference evidence="1 2" key="1">
    <citation type="submission" date="2024-09" db="EMBL/GenBank/DDBJ databases">
        <authorList>
            <person name="Sun Q."/>
            <person name="Mori K."/>
        </authorList>
    </citation>
    <scope>NUCLEOTIDE SEQUENCE [LARGE SCALE GENOMIC DNA]</scope>
    <source>
        <strain evidence="1 2">CCM 7609</strain>
    </source>
</reference>
<gene>
    <name evidence="1" type="ORF">ACFFIO_02295</name>
</gene>
<sequence length="44" mass="5079">MVPLIPNRTIVQEARTARSWYGDYRKGRPVVDAYTEITRKVLSA</sequence>
<dbReference type="EMBL" id="JBHLWH010000006">
    <property type="protein sequence ID" value="MFC0247324.1"/>
    <property type="molecule type" value="Genomic_DNA"/>
</dbReference>
<dbReference type="Proteomes" id="UP001589766">
    <property type="component" value="Unassembled WGS sequence"/>
</dbReference>
<name>A0ABV6F1D8_9MICC</name>
<protein>
    <submittedName>
        <fullName evidence="1">Uncharacterized protein</fullName>
    </submittedName>
</protein>
<comment type="caution">
    <text evidence="1">The sequence shown here is derived from an EMBL/GenBank/DDBJ whole genome shotgun (WGS) entry which is preliminary data.</text>
</comment>